<keyword evidence="4" id="KW-1185">Reference proteome</keyword>
<keyword evidence="2" id="KW-0812">Transmembrane</keyword>
<dbReference type="AlphaFoldDB" id="A0A8J3QNM8"/>
<proteinExistence type="predicted"/>
<evidence type="ECO:0000313" key="4">
    <source>
        <dbReference type="Proteomes" id="UP000642748"/>
    </source>
</evidence>
<keyword evidence="2" id="KW-0472">Membrane</keyword>
<comment type="caution">
    <text evidence="3">The sequence shown here is derived from an EMBL/GenBank/DDBJ whole genome shotgun (WGS) entry which is preliminary data.</text>
</comment>
<evidence type="ECO:0000313" key="3">
    <source>
        <dbReference type="EMBL" id="GIH13429.1"/>
    </source>
</evidence>
<organism evidence="3 4">
    <name type="scientific">Rugosimonospora africana</name>
    <dbReference type="NCBI Taxonomy" id="556532"/>
    <lineage>
        <taxon>Bacteria</taxon>
        <taxon>Bacillati</taxon>
        <taxon>Actinomycetota</taxon>
        <taxon>Actinomycetes</taxon>
        <taxon>Micromonosporales</taxon>
        <taxon>Micromonosporaceae</taxon>
        <taxon>Rugosimonospora</taxon>
    </lineage>
</organism>
<feature type="compositionally biased region" description="Basic and acidic residues" evidence="1">
    <location>
        <begin position="11"/>
        <end position="44"/>
    </location>
</feature>
<evidence type="ECO:0000256" key="2">
    <source>
        <dbReference type="SAM" id="Phobius"/>
    </source>
</evidence>
<name>A0A8J3QNM8_9ACTN</name>
<keyword evidence="2" id="KW-1133">Transmembrane helix</keyword>
<dbReference type="Proteomes" id="UP000642748">
    <property type="component" value="Unassembled WGS sequence"/>
</dbReference>
<reference evidence="3" key="1">
    <citation type="submission" date="2021-01" db="EMBL/GenBank/DDBJ databases">
        <title>Whole genome shotgun sequence of Rugosimonospora africana NBRC 104875.</title>
        <authorList>
            <person name="Komaki H."/>
            <person name="Tamura T."/>
        </authorList>
    </citation>
    <scope>NUCLEOTIDE SEQUENCE</scope>
    <source>
        <strain evidence="3">NBRC 104875</strain>
    </source>
</reference>
<protein>
    <submittedName>
        <fullName evidence="3">Uncharacterized protein</fullName>
    </submittedName>
</protein>
<sequence>MGLKDAGQGGRDGKAGRNPRTGRDPRADGSPRAGSDAKGRDAKGRRPANAGREVRGRDTGTGDPRGSNAKGGQSPGPWQVTGPDARLVDMLGQVIIGLLVGLAALVVIDLIFALLGLGPFGHASGWLAAILPVWLFVEELRAWSGVALRFVLAIVAAAVGLVLGSVVGGAAGSLPPLGVGAIGAAVATLSYTLLWYFGVRWLSYRATGR</sequence>
<feature type="transmembrane region" description="Helical" evidence="2">
    <location>
        <begin position="94"/>
        <end position="114"/>
    </location>
</feature>
<feature type="transmembrane region" description="Helical" evidence="2">
    <location>
        <begin position="149"/>
        <end position="171"/>
    </location>
</feature>
<evidence type="ECO:0000256" key="1">
    <source>
        <dbReference type="SAM" id="MobiDB-lite"/>
    </source>
</evidence>
<accession>A0A8J3QNM8</accession>
<gene>
    <name evidence="3" type="ORF">Raf01_16010</name>
</gene>
<feature type="region of interest" description="Disordered" evidence="1">
    <location>
        <begin position="1"/>
        <end position="81"/>
    </location>
</feature>
<dbReference type="RefSeq" id="WP_203917119.1">
    <property type="nucleotide sequence ID" value="NZ_BONZ01000014.1"/>
</dbReference>
<dbReference type="EMBL" id="BONZ01000014">
    <property type="protein sequence ID" value="GIH13429.1"/>
    <property type="molecule type" value="Genomic_DNA"/>
</dbReference>
<feature type="transmembrane region" description="Helical" evidence="2">
    <location>
        <begin position="120"/>
        <end position="137"/>
    </location>
</feature>
<feature type="transmembrane region" description="Helical" evidence="2">
    <location>
        <begin position="177"/>
        <end position="199"/>
    </location>
</feature>